<organism evidence="1 2">
    <name type="scientific">Geofilum rubicundum JCM 15548</name>
    <dbReference type="NCBI Taxonomy" id="1236989"/>
    <lineage>
        <taxon>Bacteria</taxon>
        <taxon>Pseudomonadati</taxon>
        <taxon>Bacteroidota</taxon>
        <taxon>Bacteroidia</taxon>
        <taxon>Marinilabiliales</taxon>
        <taxon>Marinilabiliaceae</taxon>
        <taxon>Geofilum</taxon>
    </lineage>
</organism>
<proteinExistence type="predicted"/>
<dbReference type="Gene3D" id="2.40.160.60">
    <property type="entry name" value="Outer membrane protein transport protein (OMPP1/FadL/TodX)"/>
    <property type="match status" value="1"/>
</dbReference>
<keyword evidence="2" id="KW-1185">Reference proteome</keyword>
<dbReference type="SUPFAM" id="SSF56935">
    <property type="entry name" value="Porins"/>
    <property type="match status" value="1"/>
</dbReference>
<sequence length="364" mass="41090">MNPAAYSAIDSMSFFFEAGLEAKIQRISSGQAEQDFSDINFDHFAFGFGVGPKMGISFGVRPATKAGYMFETLQQEATTPHILRVQGSGNITNLYGGLAYQLLPQLSLGINADFWFGDVTHTSYQEFIENPGDYKFGLLKEHRISNVMFDFGLQNTTRLGENKQLVVGAIFRPKTGINGETNTVEAQGYNYDPEGNLFTTSIILSEENNQWSSSMFEMPMKLGLGVSYSLIDKLTVAADYSTERWADSKFPDESTETANTTYLSFGAEFIPNERTAGNYLQRIRYRAGIHYNEDYIMLNDYQLRDFGMSFGLGLPLGRSNTSVNLGFEYGNIGTEEPNQIKETYGRFTLSFTMHEYWFMKRKFD</sequence>
<dbReference type="Proteomes" id="UP000032900">
    <property type="component" value="Unassembled WGS sequence"/>
</dbReference>
<evidence type="ECO:0000313" key="1">
    <source>
        <dbReference type="EMBL" id="GAO30980.1"/>
    </source>
</evidence>
<comment type="caution">
    <text evidence="1">The sequence shown here is derived from an EMBL/GenBank/DDBJ whole genome shotgun (WGS) entry which is preliminary data.</text>
</comment>
<reference evidence="1 2" key="1">
    <citation type="journal article" date="2015" name="Microbes Environ.">
        <title>Distribution and evolution of nitrogen fixation genes in the phylum bacteroidetes.</title>
        <authorList>
            <person name="Inoue J."/>
            <person name="Oshima K."/>
            <person name="Suda W."/>
            <person name="Sakamoto M."/>
            <person name="Iino T."/>
            <person name="Noda S."/>
            <person name="Hongoh Y."/>
            <person name="Hattori M."/>
            <person name="Ohkuma M."/>
        </authorList>
    </citation>
    <scope>NUCLEOTIDE SEQUENCE [LARGE SCALE GENOMIC DNA]</scope>
    <source>
        <strain evidence="1">JCM 15548</strain>
    </source>
</reference>
<name>A0A0E9M1F8_9BACT</name>
<accession>A0A0E9M1F8</accession>
<dbReference type="EMBL" id="BAZW01000035">
    <property type="protein sequence ID" value="GAO30980.1"/>
    <property type="molecule type" value="Genomic_DNA"/>
</dbReference>
<dbReference type="AlphaFoldDB" id="A0A0E9M1F8"/>
<evidence type="ECO:0000313" key="2">
    <source>
        <dbReference type="Proteomes" id="UP000032900"/>
    </source>
</evidence>
<gene>
    <name evidence="1" type="ORF">JCM15548_13310</name>
</gene>
<dbReference type="STRING" id="1236989.JCM15548_13310"/>
<protein>
    <submittedName>
        <fullName evidence="1">Putative outer membrane protein</fullName>
    </submittedName>
</protein>